<accession>A0A2H3CW72</accession>
<protein>
    <submittedName>
        <fullName evidence="1">Uncharacterized protein</fullName>
    </submittedName>
</protein>
<dbReference type="InParanoid" id="A0A2H3CW72"/>
<name>A0A2H3CW72_ARMGA</name>
<reference evidence="2" key="1">
    <citation type="journal article" date="2017" name="Nat. Ecol. Evol.">
        <title>Genome expansion and lineage-specific genetic innovations in the forest pathogenic fungi Armillaria.</title>
        <authorList>
            <person name="Sipos G."/>
            <person name="Prasanna A.N."/>
            <person name="Walter M.C."/>
            <person name="O'Connor E."/>
            <person name="Balint B."/>
            <person name="Krizsan K."/>
            <person name="Kiss B."/>
            <person name="Hess J."/>
            <person name="Varga T."/>
            <person name="Slot J."/>
            <person name="Riley R."/>
            <person name="Boka B."/>
            <person name="Rigling D."/>
            <person name="Barry K."/>
            <person name="Lee J."/>
            <person name="Mihaltcheva S."/>
            <person name="LaButti K."/>
            <person name="Lipzen A."/>
            <person name="Waldron R."/>
            <person name="Moloney N.M."/>
            <person name="Sperisen C."/>
            <person name="Kredics L."/>
            <person name="Vagvoelgyi C."/>
            <person name="Patrignani A."/>
            <person name="Fitzpatrick D."/>
            <person name="Nagy I."/>
            <person name="Doyle S."/>
            <person name="Anderson J.B."/>
            <person name="Grigoriev I.V."/>
            <person name="Gueldener U."/>
            <person name="Muensterkoetter M."/>
            <person name="Nagy L.G."/>
        </authorList>
    </citation>
    <scope>NUCLEOTIDE SEQUENCE [LARGE SCALE GENOMIC DNA]</scope>
    <source>
        <strain evidence="2">Ar21-2</strain>
    </source>
</reference>
<evidence type="ECO:0000313" key="2">
    <source>
        <dbReference type="Proteomes" id="UP000217790"/>
    </source>
</evidence>
<sequence>MPPIPSTTTAACFKVNPRFLQSPDFASNDFSSIRVAVESANNPSSQDAINRLVQDWTLRNSKERDIWDVHMHQVQQAQDCATDEARFQTEKEKETE</sequence>
<dbReference type="AlphaFoldDB" id="A0A2H3CW72"/>
<keyword evidence="2" id="KW-1185">Reference proteome</keyword>
<gene>
    <name evidence="1" type="ORF">ARMGADRAFT_1017792</name>
</gene>
<evidence type="ECO:0000313" key="1">
    <source>
        <dbReference type="EMBL" id="PBK85724.1"/>
    </source>
</evidence>
<dbReference type="Proteomes" id="UP000217790">
    <property type="component" value="Unassembled WGS sequence"/>
</dbReference>
<dbReference type="STRING" id="47427.A0A2H3CW72"/>
<dbReference type="EMBL" id="KZ293689">
    <property type="protein sequence ID" value="PBK85724.1"/>
    <property type="molecule type" value="Genomic_DNA"/>
</dbReference>
<organism evidence="1 2">
    <name type="scientific">Armillaria gallica</name>
    <name type="common">Bulbous honey fungus</name>
    <name type="synonym">Armillaria bulbosa</name>
    <dbReference type="NCBI Taxonomy" id="47427"/>
    <lineage>
        <taxon>Eukaryota</taxon>
        <taxon>Fungi</taxon>
        <taxon>Dikarya</taxon>
        <taxon>Basidiomycota</taxon>
        <taxon>Agaricomycotina</taxon>
        <taxon>Agaricomycetes</taxon>
        <taxon>Agaricomycetidae</taxon>
        <taxon>Agaricales</taxon>
        <taxon>Marasmiineae</taxon>
        <taxon>Physalacriaceae</taxon>
        <taxon>Armillaria</taxon>
    </lineage>
</organism>
<proteinExistence type="predicted"/>
<dbReference type="OrthoDB" id="3037913at2759"/>